<name>A0A835Z2Y9_9STRA</name>
<evidence type="ECO:0000256" key="1">
    <source>
        <dbReference type="PROSITE-ProRule" id="PRU00708"/>
    </source>
</evidence>
<feature type="compositionally biased region" description="Low complexity" evidence="2">
    <location>
        <begin position="59"/>
        <end position="111"/>
    </location>
</feature>
<dbReference type="EMBL" id="JAFCMP010000118">
    <property type="protein sequence ID" value="KAG5185881.1"/>
    <property type="molecule type" value="Genomic_DNA"/>
</dbReference>
<evidence type="ECO:0000313" key="4">
    <source>
        <dbReference type="Proteomes" id="UP000664859"/>
    </source>
</evidence>
<gene>
    <name evidence="3" type="ORF">JKP88DRAFT_354038</name>
</gene>
<dbReference type="AlphaFoldDB" id="A0A835Z2Y9"/>
<dbReference type="Gene3D" id="1.25.40.10">
    <property type="entry name" value="Tetratricopeptide repeat domain"/>
    <property type="match status" value="2"/>
</dbReference>
<protein>
    <recommendedName>
        <fullName evidence="5">Pentatricopeptide repeat-containing protein</fullName>
    </recommendedName>
</protein>
<evidence type="ECO:0008006" key="5">
    <source>
        <dbReference type="Google" id="ProtNLM"/>
    </source>
</evidence>
<dbReference type="InterPro" id="IPR002885">
    <property type="entry name" value="PPR_rpt"/>
</dbReference>
<feature type="region of interest" description="Disordered" evidence="2">
    <location>
        <begin position="1"/>
        <end position="111"/>
    </location>
</feature>
<feature type="compositionally biased region" description="Low complexity" evidence="2">
    <location>
        <begin position="39"/>
        <end position="50"/>
    </location>
</feature>
<keyword evidence="4" id="KW-1185">Reference proteome</keyword>
<dbReference type="InterPro" id="IPR011990">
    <property type="entry name" value="TPR-like_helical_dom_sf"/>
</dbReference>
<dbReference type="Proteomes" id="UP000664859">
    <property type="component" value="Unassembled WGS sequence"/>
</dbReference>
<organism evidence="3 4">
    <name type="scientific">Tribonema minus</name>
    <dbReference type="NCBI Taxonomy" id="303371"/>
    <lineage>
        <taxon>Eukaryota</taxon>
        <taxon>Sar</taxon>
        <taxon>Stramenopiles</taxon>
        <taxon>Ochrophyta</taxon>
        <taxon>PX clade</taxon>
        <taxon>Xanthophyceae</taxon>
        <taxon>Tribonematales</taxon>
        <taxon>Tribonemataceae</taxon>
        <taxon>Tribonema</taxon>
    </lineage>
</organism>
<evidence type="ECO:0000256" key="2">
    <source>
        <dbReference type="SAM" id="MobiDB-lite"/>
    </source>
</evidence>
<dbReference type="PANTHER" id="PTHR47931:SF2">
    <property type="entry name" value="OS01G0228400 PROTEIN"/>
    <property type="match status" value="1"/>
</dbReference>
<comment type="caution">
    <text evidence="3">The sequence shown here is derived from an EMBL/GenBank/DDBJ whole genome shotgun (WGS) entry which is preliminary data.</text>
</comment>
<proteinExistence type="predicted"/>
<accession>A0A835Z2Y9</accession>
<dbReference type="PROSITE" id="PS51375">
    <property type="entry name" value="PPR"/>
    <property type="match status" value="1"/>
</dbReference>
<sequence>MHVTSINRGFASATPDKATDRPLGSSTSPESAAAREAQGQQSRSGSIAIGGSSGGGSGTSRSGAGSNGNSGNSSGVGVDSKGSNGASSSGRGDAGSNVVSTSGSSWDSTQSVDELEARAIDQLQPITCPATIAGQPSAPEQLPHAEPVTSTDWAHLVRTHVAARNPRSAVRVLSQMVDSGHKPARALFNAVLQVKPRYRSSAEGATVIALMSQAGVPAISTTYNLALRACRDSAAVHQADRILASMAAARVAPNRNTFVGVLRACRYAQDWRRAIDVFFAMEANLPAFADVYTWNRLLRVLSACSAPRSTLAAAALMAERGVAPIALTYMLILQAYAMLGDGAAIESVLSIMRAAGEEVTPKTLAVLANGYANSGRMVAAEGALEAALNCDCHVSARMEAVTFFMNACGRAGDLPRVVRWLRRLPSLGLAPTPRMWNVAVSAAYKRGDAAAADSLWREAGGAAYFGLCKVLVPPKEGASRGWTVLVEHPAEQPHATGVALDVSTCSVGMIHAALRAETLAATGGAT</sequence>
<reference evidence="3" key="1">
    <citation type="submission" date="2021-02" db="EMBL/GenBank/DDBJ databases">
        <title>First Annotated Genome of the Yellow-green Alga Tribonema minus.</title>
        <authorList>
            <person name="Mahan K.M."/>
        </authorList>
    </citation>
    <scope>NUCLEOTIDE SEQUENCE</scope>
    <source>
        <strain evidence="3">UTEX B ZZ1240</strain>
    </source>
</reference>
<feature type="repeat" description="PPR" evidence="1">
    <location>
        <begin position="149"/>
        <end position="183"/>
    </location>
</feature>
<dbReference type="PANTHER" id="PTHR47931">
    <property type="entry name" value="OS01G0228400 PROTEIN"/>
    <property type="match status" value="1"/>
</dbReference>
<dbReference type="Pfam" id="PF13812">
    <property type="entry name" value="PPR_3"/>
    <property type="match status" value="1"/>
</dbReference>
<evidence type="ECO:0000313" key="3">
    <source>
        <dbReference type="EMBL" id="KAG5185881.1"/>
    </source>
</evidence>